<proteinExistence type="predicted"/>
<dbReference type="PANTHER" id="PTHR34613">
    <property type="entry name" value="SLL0800 PROTEIN"/>
    <property type="match status" value="1"/>
</dbReference>
<dbReference type="Proteomes" id="UP000579647">
    <property type="component" value="Unassembled WGS sequence"/>
</dbReference>
<reference evidence="1 2" key="1">
    <citation type="submission" date="2020-08" db="EMBL/GenBank/DDBJ databases">
        <title>Sequencing the genomes of 1000 actinobacteria strains.</title>
        <authorList>
            <person name="Klenk H.-P."/>
        </authorList>
    </citation>
    <scope>NUCLEOTIDE SEQUENCE [LARGE SCALE GENOMIC DNA]</scope>
    <source>
        <strain evidence="1 2">DSM 44598</strain>
    </source>
</reference>
<organism evidence="1 2">
    <name type="scientific">Nocardiopsis metallicus</name>
    <dbReference type="NCBI Taxonomy" id="179819"/>
    <lineage>
        <taxon>Bacteria</taxon>
        <taxon>Bacillati</taxon>
        <taxon>Actinomycetota</taxon>
        <taxon>Actinomycetes</taxon>
        <taxon>Streptosporangiales</taxon>
        <taxon>Nocardiopsidaceae</taxon>
        <taxon>Nocardiopsis</taxon>
    </lineage>
</organism>
<gene>
    <name evidence="1" type="ORF">HNR07_003289</name>
</gene>
<dbReference type="PANTHER" id="PTHR34613:SF1">
    <property type="entry name" value="SLL6017 PROTEIN"/>
    <property type="match status" value="1"/>
</dbReference>
<protein>
    <submittedName>
        <fullName evidence="1">Uncharacterized protein</fullName>
    </submittedName>
</protein>
<evidence type="ECO:0000313" key="1">
    <source>
        <dbReference type="EMBL" id="MBB5492152.1"/>
    </source>
</evidence>
<dbReference type="RefSeq" id="WP_184365690.1">
    <property type="nucleotide sequence ID" value="NZ_BAAAKM010000076.1"/>
</dbReference>
<accession>A0A840W7Z0</accession>
<dbReference type="EMBL" id="JACHDO010000001">
    <property type="protein sequence ID" value="MBB5492152.1"/>
    <property type="molecule type" value="Genomic_DNA"/>
</dbReference>
<keyword evidence="2" id="KW-1185">Reference proteome</keyword>
<comment type="caution">
    <text evidence="1">The sequence shown here is derived from an EMBL/GenBank/DDBJ whole genome shotgun (WGS) entry which is preliminary data.</text>
</comment>
<name>A0A840W7Z0_9ACTN</name>
<dbReference type="AlphaFoldDB" id="A0A840W7Z0"/>
<evidence type="ECO:0000313" key="2">
    <source>
        <dbReference type="Proteomes" id="UP000579647"/>
    </source>
</evidence>
<sequence>MPTREHEIPLRLVQNQPAMAPALLEYLGFEVPRYTEALNTSSVLTNCDPKEFNGDGAVVLRDGTENVMAVVVERQHGHDKDKRRSWPAYLVTLHVRLECPTMLLVLCPSDAMARWCAQPIRTGHPGFDLVPLTIGPTRMPVVAREEEARILPELAVLSAHAHGNDDHRTLRAVIGALDSTPEMNRAFYYDYVLSGLNEAARKELESLMAVETYEWQSDFARKYVGIGREEGREEGRASGVARSVISVLEARGFDVTGKIRERIESCTDLETLEKWVPAAVTVDRPEDLFD</sequence>